<feature type="transmembrane region" description="Helical" evidence="1">
    <location>
        <begin position="211"/>
        <end position="229"/>
    </location>
</feature>
<organism evidence="3 4">
    <name type="scientific">Ascidiaceihabitans donghaensis</name>
    <dbReference type="NCBI Taxonomy" id="1510460"/>
    <lineage>
        <taxon>Bacteria</taxon>
        <taxon>Pseudomonadati</taxon>
        <taxon>Pseudomonadota</taxon>
        <taxon>Alphaproteobacteria</taxon>
        <taxon>Rhodobacterales</taxon>
        <taxon>Paracoccaceae</taxon>
        <taxon>Ascidiaceihabitans</taxon>
    </lineage>
</organism>
<feature type="transmembrane region" description="Helical" evidence="1">
    <location>
        <begin position="126"/>
        <end position="142"/>
    </location>
</feature>
<accession>A0A2R8BEN7</accession>
<dbReference type="Proteomes" id="UP000244880">
    <property type="component" value="Unassembled WGS sequence"/>
</dbReference>
<dbReference type="AlphaFoldDB" id="A0A2R8BEN7"/>
<dbReference type="SUPFAM" id="SSF103481">
    <property type="entry name" value="Multidrug resistance efflux transporter EmrE"/>
    <property type="match status" value="2"/>
</dbReference>
<evidence type="ECO:0000256" key="1">
    <source>
        <dbReference type="SAM" id="Phobius"/>
    </source>
</evidence>
<keyword evidence="1" id="KW-0812">Transmembrane</keyword>
<dbReference type="PANTHER" id="PTHR22911:SF135">
    <property type="entry name" value="BLR4310 PROTEIN"/>
    <property type="match status" value="1"/>
</dbReference>
<sequence length="292" mass="30524">MKTNRDNLVGSLWMIAAMAGFAVEDSFVKAATKTLPVAQVLVLFGLGGALVFALNAFRLKDPLFSKAVVSPPMLVRVCFEITGRLFYVLALAYASLSSATVILQATPLVVIAFAALFMGETVGWRRWTAIFVGLLGVLVILNPSADSFTWASLLAVVGLLGFAGRDLASRAAPASLSTSVLGVYGFMAVAVAGGLYFLWEGRGAVALSPVVAWTMTGAVGAGVLAYACLMKAMRTGEVAAVTPFRYTRLLFGIGAAVFWFGETITANMVVGSGLIVLSGLFILMRGASKSAA</sequence>
<dbReference type="InterPro" id="IPR000620">
    <property type="entry name" value="EamA_dom"/>
</dbReference>
<feature type="transmembrane region" description="Helical" evidence="1">
    <location>
        <begin position="266"/>
        <end position="284"/>
    </location>
</feature>
<dbReference type="InterPro" id="IPR037185">
    <property type="entry name" value="EmrE-like"/>
</dbReference>
<name>A0A2R8BEN7_9RHOB</name>
<protein>
    <submittedName>
        <fullName evidence="3">Riboflavin transporter</fullName>
    </submittedName>
</protein>
<evidence type="ECO:0000259" key="2">
    <source>
        <dbReference type="Pfam" id="PF00892"/>
    </source>
</evidence>
<dbReference type="GO" id="GO:0016020">
    <property type="term" value="C:membrane"/>
    <property type="evidence" value="ECO:0007669"/>
    <property type="project" value="InterPro"/>
</dbReference>
<feature type="domain" description="EamA" evidence="2">
    <location>
        <begin position="10"/>
        <end position="141"/>
    </location>
</feature>
<keyword evidence="1" id="KW-1133">Transmembrane helix</keyword>
<gene>
    <name evidence="3" type="primary">ribN_8</name>
    <name evidence="3" type="ORF">ASD8599_02217</name>
</gene>
<reference evidence="3 4" key="1">
    <citation type="submission" date="2018-03" db="EMBL/GenBank/DDBJ databases">
        <authorList>
            <person name="Keele B.F."/>
        </authorList>
    </citation>
    <scope>NUCLEOTIDE SEQUENCE [LARGE SCALE GENOMIC DNA]</scope>
    <source>
        <strain evidence="3 4">CECT 8599</strain>
    </source>
</reference>
<proteinExistence type="predicted"/>
<evidence type="ECO:0000313" key="3">
    <source>
        <dbReference type="EMBL" id="SPH21465.1"/>
    </source>
</evidence>
<dbReference type="RefSeq" id="WP_245926005.1">
    <property type="nucleotide sequence ID" value="NZ_OMOR01000001.1"/>
</dbReference>
<feature type="transmembrane region" description="Helical" evidence="1">
    <location>
        <begin position="148"/>
        <end position="168"/>
    </location>
</feature>
<keyword evidence="1" id="KW-0472">Membrane</keyword>
<feature type="transmembrane region" description="Helical" evidence="1">
    <location>
        <begin position="180"/>
        <end position="199"/>
    </location>
</feature>
<dbReference type="EMBL" id="OMOR01000001">
    <property type="protein sequence ID" value="SPH21465.1"/>
    <property type="molecule type" value="Genomic_DNA"/>
</dbReference>
<evidence type="ECO:0000313" key="4">
    <source>
        <dbReference type="Proteomes" id="UP000244880"/>
    </source>
</evidence>
<dbReference type="PANTHER" id="PTHR22911">
    <property type="entry name" value="ACYL-MALONYL CONDENSING ENZYME-RELATED"/>
    <property type="match status" value="1"/>
</dbReference>
<feature type="transmembrane region" description="Helical" evidence="1">
    <location>
        <begin position="38"/>
        <end position="57"/>
    </location>
</feature>
<dbReference type="Pfam" id="PF00892">
    <property type="entry name" value="EamA"/>
    <property type="match status" value="1"/>
</dbReference>
<keyword evidence="4" id="KW-1185">Reference proteome</keyword>